<comment type="caution">
    <text evidence="2">The sequence shown here is derived from an EMBL/GenBank/DDBJ whole genome shotgun (WGS) entry which is preliminary data.</text>
</comment>
<evidence type="ECO:0000313" key="2">
    <source>
        <dbReference type="EMBL" id="KAJ5369995.1"/>
    </source>
</evidence>
<organism evidence="2 3">
    <name type="scientific">Penicillium cataractarum</name>
    <dbReference type="NCBI Taxonomy" id="2100454"/>
    <lineage>
        <taxon>Eukaryota</taxon>
        <taxon>Fungi</taxon>
        <taxon>Dikarya</taxon>
        <taxon>Ascomycota</taxon>
        <taxon>Pezizomycotina</taxon>
        <taxon>Eurotiomycetes</taxon>
        <taxon>Eurotiomycetidae</taxon>
        <taxon>Eurotiales</taxon>
        <taxon>Aspergillaceae</taxon>
        <taxon>Penicillium</taxon>
    </lineage>
</organism>
<evidence type="ECO:0000313" key="3">
    <source>
        <dbReference type="Proteomes" id="UP001147782"/>
    </source>
</evidence>
<feature type="domain" description="F-box" evidence="1">
    <location>
        <begin position="4"/>
        <end position="50"/>
    </location>
</feature>
<accession>A0A9W9S144</accession>
<dbReference type="EMBL" id="JAPZBS010000005">
    <property type="protein sequence ID" value="KAJ5369995.1"/>
    <property type="molecule type" value="Genomic_DNA"/>
</dbReference>
<reference evidence="2" key="1">
    <citation type="submission" date="2022-11" db="EMBL/GenBank/DDBJ databases">
        <authorList>
            <person name="Petersen C."/>
        </authorList>
    </citation>
    <scope>NUCLEOTIDE SEQUENCE</scope>
    <source>
        <strain evidence="2">IBT 29864</strain>
    </source>
</reference>
<gene>
    <name evidence="2" type="ORF">N7496_006087</name>
</gene>
<dbReference type="GeneID" id="81438195"/>
<dbReference type="InterPro" id="IPR036047">
    <property type="entry name" value="F-box-like_dom_sf"/>
</dbReference>
<reference evidence="2" key="2">
    <citation type="journal article" date="2023" name="IMA Fungus">
        <title>Comparative genomic study of the Penicillium genus elucidates a diverse pangenome and 15 lateral gene transfer events.</title>
        <authorList>
            <person name="Petersen C."/>
            <person name="Sorensen T."/>
            <person name="Nielsen M.R."/>
            <person name="Sondergaard T.E."/>
            <person name="Sorensen J.L."/>
            <person name="Fitzpatrick D.A."/>
            <person name="Frisvad J.C."/>
            <person name="Nielsen K.L."/>
        </authorList>
    </citation>
    <scope>NUCLEOTIDE SEQUENCE</scope>
    <source>
        <strain evidence="2">IBT 29864</strain>
    </source>
</reference>
<dbReference type="Proteomes" id="UP001147782">
    <property type="component" value="Unassembled WGS sequence"/>
</dbReference>
<dbReference type="InterPro" id="IPR001810">
    <property type="entry name" value="F-box_dom"/>
</dbReference>
<dbReference type="AlphaFoldDB" id="A0A9W9S144"/>
<proteinExistence type="predicted"/>
<evidence type="ECO:0000259" key="1">
    <source>
        <dbReference type="PROSITE" id="PS50181"/>
    </source>
</evidence>
<name>A0A9W9S144_9EURO</name>
<sequence length="608" mass="69981">MLGAPSLTTIPFDVFYMIVTFLDGVDYVHLSHTNSTLYLLLDNDLITRKIVEKELAYSKEGRAALIDQSGYRSAILHRFKINEAVATATPYAVAMLAFATDFLFQQGILCYQVEHEIRLLDVHHGGRRERLLDLHEIIPRLDSGLVATGLDPINQVTLLYFKDEILVFRIEGSGGQNSWLIAIDTALQQTRRKRLLLQRPIPSSTPIFVRHTRSYLWYGTFTATHGSQGRWVCYGVDMATNEFIAVDLDCAVDWEIGRTLCFDMYQDHLYAVSTLPTTDGDENHSFYHWSCYSPRQKDQKWSGLIWRREHREGPINEMWMWLSIQFDESTGRPTITECRREWPNGSSENYRTHYFASLYTPAELRLKYPSWRENFNEAIGGPENRPKNRLQRYYHPEYENEDPGQRQEFIAAYTKYHCYHFGASTFFDIVNDSRNRADWGRSRDRLRLRTISRKRICPTDGCGIAGERGLLFPSTQSDADSRLIEGSDARFASRGMHMWPPEDAPAELYRLLCPSSCSGKVRAFLDDRTLIYSVASPGLPPDHLAINLISFDPMLHIPTLLPLSTSKTPHHQESPFPVALTKPTGSIKRLVKETDPLYCVINRGYWLR</sequence>
<keyword evidence="3" id="KW-1185">Reference proteome</keyword>
<dbReference type="SUPFAM" id="SSF81383">
    <property type="entry name" value="F-box domain"/>
    <property type="match status" value="1"/>
</dbReference>
<dbReference type="PROSITE" id="PS50181">
    <property type="entry name" value="FBOX"/>
    <property type="match status" value="1"/>
</dbReference>
<dbReference type="RefSeq" id="XP_056554429.1">
    <property type="nucleotide sequence ID" value="XM_056699016.1"/>
</dbReference>
<protein>
    <recommendedName>
        <fullName evidence="1">F-box domain-containing protein</fullName>
    </recommendedName>
</protein>
<dbReference type="OrthoDB" id="5359231at2759"/>